<dbReference type="InterPro" id="IPR036812">
    <property type="entry name" value="NAD(P)_OxRdtase_dom_sf"/>
</dbReference>
<sequence length="167" mass="18544">MGVSNFTPARLHDLGSFSEVYPMVNQIEVNPRHQQSRRVSQLQEHGVLVEAWAPFGEGRQDMFSTPELVSIAQQHDATPAQLILAWLRGLCRLRECGMSIAQMKRFMDLALAGEETIPERIALLEGQRESLHASIATLEGALASIDAKQEYYREVLAGRGASCDPPE</sequence>
<organism evidence="4 5">
    <name type="scientific">Corynebacterium uropygiale</name>
    <dbReference type="NCBI Taxonomy" id="1775911"/>
    <lineage>
        <taxon>Bacteria</taxon>
        <taxon>Bacillati</taxon>
        <taxon>Actinomycetota</taxon>
        <taxon>Actinomycetes</taxon>
        <taxon>Mycobacteriales</taxon>
        <taxon>Corynebacteriaceae</taxon>
        <taxon>Corynebacterium</taxon>
    </lineage>
</organism>
<evidence type="ECO:0000256" key="2">
    <source>
        <dbReference type="ARBA" id="ARBA00023002"/>
    </source>
</evidence>
<proteinExistence type="predicted"/>
<dbReference type="RefSeq" id="WP_236118056.1">
    <property type="nucleotide sequence ID" value="NZ_JAKGSI010000001.1"/>
</dbReference>
<gene>
    <name evidence="4" type="ORF">L1O03_02785</name>
</gene>
<dbReference type="Proteomes" id="UP001139336">
    <property type="component" value="Unassembled WGS sequence"/>
</dbReference>
<dbReference type="PANTHER" id="PTHR43827:SF3">
    <property type="entry name" value="NADP-DEPENDENT OXIDOREDUCTASE DOMAIN-CONTAINING PROTEIN"/>
    <property type="match status" value="1"/>
</dbReference>
<dbReference type="InterPro" id="IPR020471">
    <property type="entry name" value="AKR"/>
</dbReference>
<evidence type="ECO:0000256" key="1">
    <source>
        <dbReference type="ARBA" id="ARBA00022857"/>
    </source>
</evidence>
<evidence type="ECO:0000259" key="3">
    <source>
        <dbReference type="Pfam" id="PF09278"/>
    </source>
</evidence>
<dbReference type="PRINTS" id="PR00069">
    <property type="entry name" value="ALDKETRDTASE"/>
</dbReference>
<evidence type="ECO:0000313" key="4">
    <source>
        <dbReference type="EMBL" id="MCF4006104.1"/>
    </source>
</evidence>
<name>A0A9X1QR96_9CORY</name>
<dbReference type="Gene3D" id="3.20.20.100">
    <property type="entry name" value="NADP-dependent oxidoreductase domain"/>
    <property type="match status" value="1"/>
</dbReference>
<dbReference type="AlphaFoldDB" id="A0A9X1QR96"/>
<dbReference type="GO" id="GO:0016616">
    <property type="term" value="F:oxidoreductase activity, acting on the CH-OH group of donors, NAD or NADP as acceptor"/>
    <property type="evidence" value="ECO:0007669"/>
    <property type="project" value="UniProtKB-ARBA"/>
</dbReference>
<keyword evidence="1" id="KW-0521">NADP</keyword>
<comment type="caution">
    <text evidence="4">The sequence shown here is derived from an EMBL/GenBank/DDBJ whole genome shotgun (WGS) entry which is preliminary data.</text>
</comment>
<dbReference type="PANTHER" id="PTHR43827">
    <property type="entry name" value="2,5-DIKETO-D-GLUCONIC ACID REDUCTASE"/>
    <property type="match status" value="1"/>
</dbReference>
<dbReference type="SUPFAM" id="SSF51430">
    <property type="entry name" value="NAD(P)-linked oxidoreductase"/>
    <property type="match status" value="1"/>
</dbReference>
<dbReference type="SUPFAM" id="SSF46955">
    <property type="entry name" value="Putative DNA-binding domain"/>
    <property type="match status" value="1"/>
</dbReference>
<dbReference type="InterPro" id="IPR009061">
    <property type="entry name" value="DNA-bd_dom_put_sf"/>
</dbReference>
<dbReference type="Pfam" id="PF09278">
    <property type="entry name" value="MerR-DNA-bind"/>
    <property type="match status" value="1"/>
</dbReference>
<feature type="domain" description="Transcription regulator MerR DNA binding" evidence="3">
    <location>
        <begin position="85"/>
        <end position="146"/>
    </location>
</feature>
<evidence type="ECO:0000313" key="5">
    <source>
        <dbReference type="Proteomes" id="UP001139336"/>
    </source>
</evidence>
<dbReference type="InterPro" id="IPR015358">
    <property type="entry name" value="Tscrpt_reg_MerR_DNA-bd"/>
</dbReference>
<reference evidence="4" key="1">
    <citation type="submission" date="2022-01" db="EMBL/GenBank/DDBJ databases">
        <title>Corynebacterium sp. nov isolated from isolated from the feces of the greater white-fronted geese (Anser albifrons) at Poyang Lake, PR China.</title>
        <authorList>
            <person name="Liu Q."/>
        </authorList>
    </citation>
    <scope>NUCLEOTIDE SEQUENCE</scope>
    <source>
        <strain evidence="4">JCM 32435</strain>
    </source>
</reference>
<dbReference type="EMBL" id="JAKGSI010000001">
    <property type="protein sequence ID" value="MCF4006104.1"/>
    <property type="molecule type" value="Genomic_DNA"/>
</dbReference>
<accession>A0A9X1QR96</accession>
<protein>
    <recommendedName>
        <fullName evidence="3">Transcription regulator MerR DNA binding domain-containing protein</fullName>
    </recommendedName>
</protein>
<keyword evidence="2" id="KW-0560">Oxidoreductase</keyword>
<keyword evidence="5" id="KW-1185">Reference proteome</keyword>